<comment type="subcellular location">
    <subcellularLocation>
        <location evidence="1">Mitochondrion inner membrane</location>
    </subcellularLocation>
</comment>
<dbReference type="Proteomes" id="UP001439008">
    <property type="component" value="Unassembled WGS sequence"/>
</dbReference>
<dbReference type="Gene3D" id="2.60.15.10">
    <property type="entry name" value="F0F1 ATP synthase delta/epsilon subunit, N-terminal"/>
    <property type="match status" value="1"/>
</dbReference>
<reference evidence="11 12" key="1">
    <citation type="journal article" date="2024" name="BMC Biol.">
        <title>Comparative genomics of Ascetosporea gives new insight into the evolutionary basis for animal parasitism in Rhizaria.</title>
        <authorList>
            <person name="Hiltunen Thoren M."/>
            <person name="Onut-Brannstrom I."/>
            <person name="Alfjorden A."/>
            <person name="Peckova H."/>
            <person name="Swords F."/>
            <person name="Hooper C."/>
            <person name="Holzer A.S."/>
            <person name="Bass D."/>
            <person name="Burki F."/>
        </authorList>
    </citation>
    <scope>NUCLEOTIDE SEQUENCE [LARGE SCALE GENOMIC DNA]</scope>
    <source>
        <strain evidence="11">20-A016</strain>
    </source>
</reference>
<dbReference type="Pfam" id="PF02823">
    <property type="entry name" value="ATP-synt_DE_N"/>
    <property type="match status" value="1"/>
</dbReference>
<comment type="similarity">
    <text evidence="2">Belongs to the ATPase epsilon chain family.</text>
</comment>
<evidence type="ECO:0000256" key="5">
    <source>
        <dbReference type="ARBA" id="ARBA00022792"/>
    </source>
</evidence>
<dbReference type="PANTHER" id="PTHR13822:SF7">
    <property type="entry name" value="ATP SYNTHASE SUBUNIT DELTA, MITOCHONDRIAL"/>
    <property type="match status" value="1"/>
</dbReference>
<dbReference type="PANTHER" id="PTHR13822">
    <property type="entry name" value="ATP SYNTHASE DELTA/EPSILON CHAIN"/>
    <property type="match status" value="1"/>
</dbReference>
<evidence type="ECO:0000256" key="4">
    <source>
        <dbReference type="ARBA" id="ARBA00022781"/>
    </source>
</evidence>
<dbReference type="HAMAP" id="MF_00530">
    <property type="entry name" value="ATP_synth_epsil_bac"/>
    <property type="match status" value="1"/>
</dbReference>
<evidence type="ECO:0000256" key="2">
    <source>
        <dbReference type="ARBA" id="ARBA00005712"/>
    </source>
</evidence>
<name>A0ABV2APB9_9EUKA</name>
<keyword evidence="8" id="KW-0496">Mitochondrion</keyword>
<protein>
    <submittedName>
        <fullName evidence="11">Delta subunit of the central stalk of mitochondrial F1F0 ATP synthase, atp16</fullName>
    </submittedName>
</protein>
<evidence type="ECO:0000256" key="3">
    <source>
        <dbReference type="ARBA" id="ARBA00022448"/>
    </source>
</evidence>
<keyword evidence="5" id="KW-0999">Mitochondrion inner membrane</keyword>
<organism evidence="11 12">
    <name type="scientific">Bonamia ostreae</name>
    <dbReference type="NCBI Taxonomy" id="126728"/>
    <lineage>
        <taxon>Eukaryota</taxon>
        <taxon>Sar</taxon>
        <taxon>Rhizaria</taxon>
        <taxon>Endomyxa</taxon>
        <taxon>Ascetosporea</taxon>
        <taxon>Haplosporida</taxon>
        <taxon>Bonamia</taxon>
    </lineage>
</organism>
<evidence type="ECO:0000313" key="11">
    <source>
        <dbReference type="EMBL" id="MES1921369.1"/>
    </source>
</evidence>
<keyword evidence="6" id="KW-0809">Transit peptide</keyword>
<accession>A0ABV2APB9</accession>
<keyword evidence="7" id="KW-0406">Ion transport</keyword>
<keyword evidence="4" id="KW-0375">Hydrogen ion transport</keyword>
<evidence type="ECO:0000256" key="6">
    <source>
        <dbReference type="ARBA" id="ARBA00022946"/>
    </source>
</evidence>
<dbReference type="SUPFAM" id="SSF51344">
    <property type="entry name" value="Epsilon subunit of F1F0-ATP synthase N-terminal domain"/>
    <property type="match status" value="1"/>
</dbReference>
<sequence length="177" mass="19847">MYSLKHFVLPNCRTFRKISSRSFSAAKKERTFPKPTKQNVIPNKLKLTFSTPTSTLYKDVDVTSIYMSTADGMMTINGGHIPTIQELIPGIMRVHDEDGARSFLVSSGYATLHADSSAEIMAFSAIKFEDIDENKIKQGESLCKESAKSEDEKIANEAKLELEVYKMVKDSIINKEI</sequence>
<dbReference type="CDD" id="cd12152">
    <property type="entry name" value="F1-ATPase_delta"/>
    <property type="match status" value="1"/>
</dbReference>
<keyword evidence="12" id="KW-1185">Reference proteome</keyword>
<evidence type="ECO:0000259" key="10">
    <source>
        <dbReference type="Pfam" id="PF02823"/>
    </source>
</evidence>
<comment type="caution">
    <text evidence="11">The sequence shown here is derived from an EMBL/GenBank/DDBJ whole genome shotgun (WGS) entry which is preliminary data.</text>
</comment>
<evidence type="ECO:0000313" key="12">
    <source>
        <dbReference type="Proteomes" id="UP001439008"/>
    </source>
</evidence>
<evidence type="ECO:0000256" key="8">
    <source>
        <dbReference type="ARBA" id="ARBA00023128"/>
    </source>
</evidence>
<dbReference type="EMBL" id="JBDODL010001286">
    <property type="protein sequence ID" value="MES1921369.1"/>
    <property type="molecule type" value="Genomic_DNA"/>
</dbReference>
<evidence type="ECO:0000256" key="1">
    <source>
        <dbReference type="ARBA" id="ARBA00004273"/>
    </source>
</evidence>
<evidence type="ECO:0000256" key="7">
    <source>
        <dbReference type="ARBA" id="ARBA00023065"/>
    </source>
</evidence>
<keyword evidence="3" id="KW-0813">Transport</keyword>
<dbReference type="InterPro" id="IPR020546">
    <property type="entry name" value="ATP_synth_F1_dsu/esu_N"/>
</dbReference>
<dbReference type="InterPro" id="IPR001469">
    <property type="entry name" value="ATP_synth_F1_dsu/esu"/>
</dbReference>
<keyword evidence="9" id="KW-0472">Membrane</keyword>
<feature type="domain" description="ATP synthase F1 complex delta/epsilon subunit N-terminal" evidence="10">
    <location>
        <begin position="45"/>
        <end position="122"/>
    </location>
</feature>
<gene>
    <name evidence="11" type="primary">ATP16</name>
    <name evidence="11" type="ORF">MHBO_002903</name>
</gene>
<evidence type="ECO:0000256" key="9">
    <source>
        <dbReference type="ARBA" id="ARBA00023136"/>
    </source>
</evidence>
<proteinExistence type="inferred from homology"/>
<dbReference type="InterPro" id="IPR036771">
    <property type="entry name" value="ATPsynth_dsu/esu_N"/>
</dbReference>